<dbReference type="Pfam" id="PF00400">
    <property type="entry name" value="WD40"/>
    <property type="match status" value="2"/>
</dbReference>
<feature type="repeat" description="WD" evidence="3">
    <location>
        <begin position="47"/>
        <end position="75"/>
    </location>
</feature>
<dbReference type="Gene3D" id="2.130.10.10">
    <property type="entry name" value="YVTN repeat-like/Quinoprotein amine dehydrogenase"/>
    <property type="match status" value="3"/>
</dbReference>
<gene>
    <name evidence="5" type="ORF">HII17_06035</name>
</gene>
<dbReference type="PANTHER" id="PTHR19848:SF8">
    <property type="entry name" value="F-BOX AND WD REPEAT DOMAIN CONTAINING 7"/>
    <property type="match status" value="1"/>
</dbReference>
<evidence type="ECO:0000313" key="5">
    <source>
        <dbReference type="EMBL" id="NMP31120.1"/>
    </source>
</evidence>
<comment type="caution">
    <text evidence="5">The sequence shown here is derived from an EMBL/GenBank/DDBJ whole genome shotgun (WGS) entry which is preliminary data.</text>
</comment>
<feature type="repeat" description="WD" evidence="3">
    <location>
        <begin position="75"/>
        <end position="116"/>
    </location>
</feature>
<feature type="repeat" description="WD" evidence="3">
    <location>
        <begin position="158"/>
        <end position="199"/>
    </location>
</feature>
<dbReference type="InterPro" id="IPR055442">
    <property type="entry name" value="Beta-prop_EML-like_2nd"/>
</dbReference>
<accession>A0A7Y0LDF1</accession>
<sequence length="344" mass="38412">MFKSQGFMIAGLSTFCTLASQLPDPQSLNKHYNCNVTKNSFCRADIHPNNRLMVTGSDDRYVKLWRKSTGEVISKLEHEYGAPAVEFSSDGKYLATGSYDNHVRLWRLSDNQLINTFPGDEGFITTVTFSHDNQLIASASTDDKVRIWDIKTGDTKVLSGHQGDVWGLIFSHDNKYIISGSEDDSIFIWSTETGKKVRELKEHSGAVLQFALSKDGRTLASGGDDHSIKLWDTKTWQLMDTIEGGFYSVYALAFSPNGKVLASGGRDRGGIGEFFQYHFDRVNDDNEPTVFFWNVKTKQLLQTMSDHSDDVNKITYSDDGQSFTSSSVDGNVNVYSVVQLGNEP</sequence>
<evidence type="ECO:0000313" key="6">
    <source>
        <dbReference type="Proteomes" id="UP000568664"/>
    </source>
</evidence>
<dbReference type="PROSITE" id="PS00678">
    <property type="entry name" value="WD_REPEATS_1"/>
    <property type="match status" value="2"/>
</dbReference>
<evidence type="ECO:0000256" key="1">
    <source>
        <dbReference type="ARBA" id="ARBA00022574"/>
    </source>
</evidence>
<feature type="domain" description="EML-like second beta-propeller" evidence="4">
    <location>
        <begin position="46"/>
        <end position="201"/>
    </location>
</feature>
<dbReference type="SMART" id="SM00320">
    <property type="entry name" value="WD40"/>
    <property type="match status" value="7"/>
</dbReference>
<dbReference type="EMBL" id="JABBXH010000002">
    <property type="protein sequence ID" value="NMP31120.1"/>
    <property type="molecule type" value="Genomic_DNA"/>
</dbReference>
<dbReference type="InterPro" id="IPR001680">
    <property type="entry name" value="WD40_rpt"/>
</dbReference>
<reference evidence="5 6" key="1">
    <citation type="submission" date="2020-04" db="EMBL/GenBank/DDBJ databases">
        <title>Thalassotalea sp. M1531, isolated from the surface of marine red alga.</title>
        <authorList>
            <person name="Pang L."/>
            <person name="Lu D.-C."/>
        </authorList>
    </citation>
    <scope>NUCLEOTIDE SEQUENCE [LARGE SCALE GENOMIC DNA]</scope>
    <source>
        <strain evidence="5 6">M1531</strain>
    </source>
</reference>
<dbReference type="InterPro" id="IPR015943">
    <property type="entry name" value="WD40/YVTN_repeat-like_dom_sf"/>
</dbReference>
<feature type="repeat" description="WD" evidence="3">
    <location>
        <begin position="200"/>
        <end position="241"/>
    </location>
</feature>
<dbReference type="Pfam" id="PF23414">
    <property type="entry name" value="Beta-prop_EML_2"/>
    <property type="match status" value="1"/>
</dbReference>
<evidence type="ECO:0000256" key="2">
    <source>
        <dbReference type="ARBA" id="ARBA00022737"/>
    </source>
</evidence>
<protein>
    <submittedName>
        <fullName evidence="5">WD40 repeat domain-containing protein</fullName>
    </submittedName>
</protein>
<dbReference type="InterPro" id="IPR019775">
    <property type="entry name" value="WD40_repeat_CS"/>
</dbReference>
<name>A0A7Y0LDF1_9GAMM</name>
<evidence type="ECO:0000259" key="4">
    <source>
        <dbReference type="Pfam" id="PF23414"/>
    </source>
</evidence>
<dbReference type="InterPro" id="IPR020472">
    <property type="entry name" value="WD40_PAC1"/>
</dbReference>
<dbReference type="Proteomes" id="UP000568664">
    <property type="component" value="Unassembled WGS sequence"/>
</dbReference>
<dbReference type="RefSeq" id="WP_169074459.1">
    <property type="nucleotide sequence ID" value="NZ_JABBXH010000002.1"/>
</dbReference>
<feature type="repeat" description="WD" evidence="3">
    <location>
        <begin position="117"/>
        <end position="158"/>
    </location>
</feature>
<feature type="repeat" description="WD" evidence="3">
    <location>
        <begin position="304"/>
        <end position="337"/>
    </location>
</feature>
<dbReference type="PROSITE" id="PS50082">
    <property type="entry name" value="WD_REPEATS_2"/>
    <property type="match status" value="6"/>
</dbReference>
<dbReference type="InterPro" id="IPR036322">
    <property type="entry name" value="WD40_repeat_dom_sf"/>
</dbReference>
<dbReference type="PRINTS" id="PR00320">
    <property type="entry name" value="GPROTEINBRPT"/>
</dbReference>
<dbReference type="SUPFAM" id="SSF50978">
    <property type="entry name" value="WD40 repeat-like"/>
    <property type="match status" value="1"/>
</dbReference>
<proteinExistence type="predicted"/>
<keyword evidence="6" id="KW-1185">Reference proteome</keyword>
<dbReference type="AlphaFoldDB" id="A0A7Y0LDF1"/>
<dbReference type="PROSITE" id="PS50294">
    <property type="entry name" value="WD_REPEATS_REGION"/>
    <property type="match status" value="5"/>
</dbReference>
<dbReference type="PANTHER" id="PTHR19848">
    <property type="entry name" value="WD40 REPEAT PROTEIN"/>
    <property type="match status" value="1"/>
</dbReference>
<evidence type="ECO:0000256" key="3">
    <source>
        <dbReference type="PROSITE-ProRule" id="PRU00221"/>
    </source>
</evidence>
<keyword evidence="1 3" id="KW-0853">WD repeat</keyword>
<organism evidence="5 6">
    <name type="scientific">Thalassotalea algicola</name>
    <dbReference type="NCBI Taxonomy" id="2716224"/>
    <lineage>
        <taxon>Bacteria</taxon>
        <taxon>Pseudomonadati</taxon>
        <taxon>Pseudomonadota</taxon>
        <taxon>Gammaproteobacteria</taxon>
        <taxon>Alteromonadales</taxon>
        <taxon>Colwelliaceae</taxon>
        <taxon>Thalassotalea</taxon>
    </lineage>
</organism>
<keyword evidence="2" id="KW-0677">Repeat</keyword>
<dbReference type="CDD" id="cd00200">
    <property type="entry name" value="WD40"/>
    <property type="match status" value="1"/>
</dbReference>